<dbReference type="InterPro" id="IPR029055">
    <property type="entry name" value="Ntn_hydrolases_N"/>
</dbReference>
<evidence type="ECO:0000256" key="2">
    <source>
        <dbReference type="HAMAP-Rule" id="MF_02036"/>
    </source>
</evidence>
<keyword evidence="4" id="KW-0808">Transferase</keyword>
<dbReference type="Gene3D" id="3.60.20.10">
    <property type="entry name" value="Glutamine Phosphoribosylpyrophosphate, subunit 1, domain 1"/>
    <property type="match status" value="1"/>
</dbReference>
<keyword evidence="1 2" id="KW-0315">Glutamine amidotransferase</keyword>
<name>D3QBR6_STANL</name>
<dbReference type="InterPro" id="IPR052373">
    <property type="entry name" value="Gamma-glu_amide_hydrolase"/>
</dbReference>
<dbReference type="GO" id="GO:0016740">
    <property type="term" value="F:transferase activity"/>
    <property type="evidence" value="ECO:0007669"/>
    <property type="project" value="UniProtKB-KW"/>
</dbReference>
<dbReference type="OrthoDB" id="9804310at2"/>
<dbReference type="EMBL" id="CP001778">
    <property type="protein sequence ID" value="ADD44805.1"/>
    <property type="molecule type" value="Genomic_DNA"/>
</dbReference>
<evidence type="ECO:0000313" key="4">
    <source>
        <dbReference type="EMBL" id="ADD44805.1"/>
    </source>
</evidence>
<dbReference type="EC" id="3.5.1.118" evidence="2"/>
<dbReference type="PROSITE" id="PS51278">
    <property type="entry name" value="GATASE_TYPE_2"/>
    <property type="match status" value="1"/>
</dbReference>
<keyword evidence="2" id="KW-0378">Hydrolase</keyword>
<dbReference type="Pfam" id="PF13230">
    <property type="entry name" value="GATase_4"/>
    <property type="match status" value="1"/>
</dbReference>
<sequence length="245" mass="26763">MCRHLLYLGEPQRLSRPLFESPHSLCHQAYQPTDMRKGGTINADGFGVGWYAGDTALRYRRSTPIWSDTDLRHLADNTVASAFLAAIRSATVGMPVTQGASAPFTDGRWLFSLNGRIEGWPHSVAKQASALPVTELMTADAPTDAAFLWTLLRHRLRDNDPVETVRDLVGELAADAPGSRLNLLLTDGTRAIATTWWHALSVRRDPSGVTIASEPLDADAAWQPIGDRQLVTATASEVDISDLHI</sequence>
<dbReference type="InterPro" id="IPR017932">
    <property type="entry name" value="GATase_2_dom"/>
</dbReference>
<reference evidence="4 5" key="1">
    <citation type="journal article" date="2009" name="Stand. Genomic Sci.">
        <title>Complete genome sequence of Stackebrandtia nassauensis type strain (LLR-40K-21).</title>
        <authorList>
            <person name="Munk C."/>
            <person name="Lapidus A."/>
            <person name="Copeland A."/>
            <person name="Jando M."/>
            <person name="Mayilraj S."/>
            <person name="Glavina Del Rio T."/>
            <person name="Nolan M."/>
            <person name="Chen F."/>
            <person name="Lucas S."/>
            <person name="Tice H."/>
            <person name="Cheng J.F."/>
            <person name="Han C."/>
            <person name="Detter J.C."/>
            <person name="Bruce D."/>
            <person name="Goodwin L."/>
            <person name="Chain P."/>
            <person name="Pitluck S."/>
            <person name="Goker M."/>
            <person name="Ovchinikova G."/>
            <person name="Pati A."/>
            <person name="Ivanova N."/>
            <person name="Mavromatis K."/>
            <person name="Chen A."/>
            <person name="Palaniappan K."/>
            <person name="Land M."/>
            <person name="Hauser L."/>
            <person name="Chang Y.J."/>
            <person name="Jeffries C.D."/>
            <person name="Bristow J."/>
            <person name="Eisen J.A."/>
            <person name="Markowitz V."/>
            <person name="Hugenholtz P."/>
            <person name="Kyrpides N.C."/>
            <person name="Klenk H.P."/>
        </authorList>
    </citation>
    <scope>NUCLEOTIDE SEQUENCE [LARGE SCALE GENOMIC DNA]</scope>
    <source>
        <strain evidence="5">DSM 44728 / CIP 108903 / NRRL B-16338 / NBRC 102104 / LLR-40K-21</strain>
    </source>
</reference>
<dbReference type="CDD" id="cd01908">
    <property type="entry name" value="YafJ"/>
    <property type="match status" value="1"/>
</dbReference>
<dbReference type="UniPathway" id="UPA01014"/>
<comment type="function">
    <text evidence="2">Catalyzes the hydrolysis of the gamma-glutamyl amide bond of hercynyl-gamma-L-glutamyl-L-cysteine sulfoxide to produce hercynylcysteine sulfoxide, a step in the biosynthesis pathway of ergothioneine.</text>
</comment>
<evidence type="ECO:0000256" key="1">
    <source>
        <dbReference type="ARBA" id="ARBA00022962"/>
    </source>
</evidence>
<dbReference type="PANTHER" id="PTHR43187:SF2">
    <property type="entry name" value="GAMMA-GLUTAMYL-HERCYNYLCYSTEINE SULFOXIDE HYDROLASE"/>
    <property type="match status" value="1"/>
</dbReference>
<organism evidence="4 5">
    <name type="scientific">Stackebrandtia nassauensis (strain DSM 44728 / CIP 108903 / NRRL B-16338 / NBRC 102104 / LLR-40K-21)</name>
    <dbReference type="NCBI Taxonomy" id="446470"/>
    <lineage>
        <taxon>Bacteria</taxon>
        <taxon>Bacillati</taxon>
        <taxon>Actinomycetota</taxon>
        <taxon>Actinomycetes</taxon>
        <taxon>Glycomycetales</taxon>
        <taxon>Glycomycetaceae</taxon>
        <taxon>Stackebrandtia</taxon>
    </lineage>
</organism>
<dbReference type="PANTHER" id="PTHR43187">
    <property type="entry name" value="GLUTAMINE AMIDOTRANSFERASE DUG3-RELATED"/>
    <property type="match status" value="1"/>
</dbReference>
<dbReference type="STRING" id="446470.Snas_5170"/>
<dbReference type="HAMAP" id="MF_02036">
    <property type="entry name" value="EgtC"/>
    <property type="match status" value="1"/>
</dbReference>
<dbReference type="RefSeq" id="WP_013020376.1">
    <property type="nucleotide sequence ID" value="NC_013947.1"/>
</dbReference>
<comment type="catalytic activity">
    <reaction evidence="2">
        <text>gamma-L-glutamyl-hercynylcysteine S-oxide + H2O = S-(hercyn-2-yl)-L-cysteine S-oxide + L-glutamate</text>
        <dbReference type="Rhea" id="RHEA:42684"/>
        <dbReference type="ChEBI" id="CHEBI:15377"/>
        <dbReference type="ChEBI" id="CHEBI:29985"/>
        <dbReference type="ChEBI" id="CHEBI:82703"/>
        <dbReference type="ChEBI" id="CHEBI:82706"/>
        <dbReference type="EC" id="3.5.1.118"/>
    </reaction>
</comment>
<evidence type="ECO:0000259" key="3">
    <source>
        <dbReference type="PROSITE" id="PS51278"/>
    </source>
</evidence>
<dbReference type="GO" id="GO:0016811">
    <property type="term" value="F:hydrolase activity, acting on carbon-nitrogen (but not peptide) bonds, in linear amides"/>
    <property type="evidence" value="ECO:0007669"/>
    <property type="project" value="UniProtKB-UniRule"/>
</dbReference>
<protein>
    <recommendedName>
        <fullName evidence="2">Gamma-glutamyl-hercynylcysteine sulfoxide hydrolase</fullName>
        <ecNumber evidence="2">3.5.1.118</ecNumber>
    </recommendedName>
    <alternativeName>
        <fullName evidence="2">Gamma-glutamyl hercynylcysteine S-oxide hydrolase</fullName>
    </alternativeName>
</protein>
<evidence type="ECO:0000313" key="5">
    <source>
        <dbReference type="Proteomes" id="UP000000844"/>
    </source>
</evidence>
<accession>D3QBR6</accession>
<feature type="domain" description="Glutamine amidotransferase type-2" evidence="3">
    <location>
        <begin position="2"/>
        <end position="245"/>
    </location>
</feature>
<keyword evidence="5" id="KW-1185">Reference proteome</keyword>
<comment type="pathway">
    <text evidence="2">Amino-acid biosynthesis; ergothioneine biosynthesis.</text>
</comment>
<dbReference type="NCBIfam" id="TIGR03442">
    <property type="entry name" value="ergothioneine biosynthesis protein EgtC"/>
    <property type="match status" value="1"/>
</dbReference>
<dbReference type="GO" id="GO:0052699">
    <property type="term" value="P:ergothioneine biosynthetic process"/>
    <property type="evidence" value="ECO:0007669"/>
    <property type="project" value="UniProtKB-UniRule"/>
</dbReference>
<dbReference type="InterPro" id="IPR026869">
    <property type="entry name" value="EgtC-like"/>
</dbReference>
<dbReference type="InterPro" id="IPR032889">
    <property type="entry name" value="EgtC_Actinobacteria"/>
</dbReference>
<dbReference type="Proteomes" id="UP000000844">
    <property type="component" value="Chromosome"/>
</dbReference>
<gene>
    <name evidence="2" type="primary">egtC</name>
    <name evidence="4" type="ordered locus">Snas_5170</name>
</gene>
<dbReference type="eggNOG" id="COG0121">
    <property type="taxonomic scope" value="Bacteria"/>
</dbReference>
<dbReference type="InterPro" id="IPR017808">
    <property type="entry name" value="EgtC"/>
</dbReference>
<dbReference type="HOGENOM" id="CLU_042555_3_0_11"/>
<dbReference type="SUPFAM" id="SSF56235">
    <property type="entry name" value="N-terminal nucleophile aminohydrolases (Ntn hydrolases)"/>
    <property type="match status" value="1"/>
</dbReference>
<dbReference type="KEGG" id="sna:Snas_5170"/>
<proteinExistence type="inferred from homology"/>
<dbReference type="AlphaFoldDB" id="D3QBR6"/>